<evidence type="ECO:0000313" key="5">
    <source>
        <dbReference type="Proteomes" id="UP000195880"/>
    </source>
</evidence>
<dbReference type="RefSeq" id="WP_087882608.1">
    <property type="nucleotide sequence ID" value="NZ_CP021748.1"/>
</dbReference>
<evidence type="ECO:0000256" key="2">
    <source>
        <dbReference type="ARBA" id="ARBA00023002"/>
    </source>
</evidence>
<proteinExistence type="inferred from homology"/>
<dbReference type="PRINTS" id="PR00081">
    <property type="entry name" value="GDHRDH"/>
</dbReference>
<feature type="region of interest" description="Disordered" evidence="3">
    <location>
        <begin position="1"/>
        <end position="51"/>
    </location>
</feature>
<dbReference type="EMBL" id="CP021748">
    <property type="protein sequence ID" value="ARX81000.1"/>
    <property type="molecule type" value="Genomic_DNA"/>
</dbReference>
<dbReference type="eggNOG" id="COG1028">
    <property type="taxonomic scope" value="Bacteria"/>
</dbReference>
<evidence type="ECO:0000313" key="4">
    <source>
        <dbReference type="EMBL" id="ARX81000.1"/>
    </source>
</evidence>
<organism evidence="4 5">
    <name type="scientific">Streptomyces alboflavus</name>
    <dbReference type="NCBI Taxonomy" id="67267"/>
    <lineage>
        <taxon>Bacteria</taxon>
        <taxon>Bacillati</taxon>
        <taxon>Actinomycetota</taxon>
        <taxon>Actinomycetes</taxon>
        <taxon>Kitasatosporales</taxon>
        <taxon>Streptomycetaceae</taxon>
        <taxon>Streptomyces</taxon>
    </lineage>
</organism>
<name>A0A1Z1W3K5_9ACTN</name>
<dbReference type="InterPro" id="IPR002347">
    <property type="entry name" value="SDR_fam"/>
</dbReference>
<keyword evidence="2" id="KW-0560">Oxidoreductase</keyword>
<dbReference type="SUPFAM" id="SSF51735">
    <property type="entry name" value="NAD(P)-binding Rossmann-fold domains"/>
    <property type="match status" value="2"/>
</dbReference>
<gene>
    <name evidence="4" type="ORF">SMD44_00398</name>
</gene>
<feature type="compositionally biased region" description="Basic and acidic residues" evidence="3">
    <location>
        <begin position="1"/>
        <end position="37"/>
    </location>
</feature>
<dbReference type="GO" id="GO:0016491">
    <property type="term" value="F:oxidoreductase activity"/>
    <property type="evidence" value="ECO:0007669"/>
    <property type="project" value="UniProtKB-KW"/>
</dbReference>
<dbReference type="AlphaFoldDB" id="A0A1Z1W3K5"/>
<dbReference type="KEGG" id="salf:SMD44_00398"/>
<dbReference type="Gene3D" id="3.40.50.720">
    <property type="entry name" value="NAD(P)-binding Rossmann-like Domain"/>
    <property type="match status" value="2"/>
</dbReference>
<sequence>MTEQRTTTEERTAESAEERTAESAEERTAESAEERTAESAPAPRLETESLAPVGRHVLLESTPGAVHTRAVKEAWERLGFHVTAVNGADTPEPPDVYCVVALGNEALGSRASASLRRAHVARVLEGMARRGDGRAVLVTDAGPHVHDDAEPECAAERAADHAWWQHLAKRCATQGVLANTVRVGYAPFLGHELTAEAEGELLRHLVTRRPVTPPELDSALRLLASRGFGSVAGETLPLDGGLDAGIVPMPSARPPRPVPAAADTEGADPFRLTGHVVMVTGASSGIGAGIARESAARGADVVLVARRRPELEKLAAEVRELGRRAWVVTADLSDPARAAGLVHEAWERTGGVDALAYAAGAVSFDGTGDNADNRQRLLALNSLSYAGTCDALLKHWAASRRGGAVAVVSSLAAVSAPVANLASYGLSKAATAQFTSHFATSAARYKVRANSVLPGFVRTPMTDVTNPAFLDATNRLVPTGRMSEPTEVAALVCYLISPAAAGLTGAKLRVDGGGHCLAGLPHLDPSEHPLEEGPRQ</sequence>
<keyword evidence="5" id="KW-1185">Reference proteome</keyword>
<evidence type="ECO:0008006" key="6">
    <source>
        <dbReference type="Google" id="ProtNLM"/>
    </source>
</evidence>
<dbReference type="STRING" id="67267.GCA_000716675_00708"/>
<protein>
    <recommendedName>
        <fullName evidence="6">Short-chain dehydrogenase</fullName>
    </recommendedName>
</protein>
<reference evidence="4 5" key="1">
    <citation type="submission" date="2017-05" db="EMBL/GenBank/DDBJ databases">
        <title>Streptomyces alboflavus Genome sequencing and assembly.</title>
        <authorList>
            <person name="Wang Y."/>
            <person name="Du B."/>
            <person name="Ding Y."/>
            <person name="Liu H."/>
            <person name="Hou Q."/>
            <person name="Liu K."/>
            <person name="Wang C."/>
            <person name="Yao L."/>
        </authorList>
    </citation>
    <scope>NUCLEOTIDE SEQUENCE [LARGE SCALE GENOMIC DNA]</scope>
    <source>
        <strain evidence="4 5">MDJK44</strain>
    </source>
</reference>
<dbReference type="Pfam" id="PF13561">
    <property type="entry name" value="adh_short_C2"/>
    <property type="match status" value="1"/>
</dbReference>
<dbReference type="PANTHER" id="PTHR43639">
    <property type="entry name" value="OXIDOREDUCTASE, SHORT-CHAIN DEHYDROGENASE/REDUCTASE FAMILY (AFU_ORTHOLOGUE AFUA_5G02870)"/>
    <property type="match status" value="1"/>
</dbReference>
<dbReference type="InterPro" id="IPR036291">
    <property type="entry name" value="NAD(P)-bd_dom_sf"/>
</dbReference>
<dbReference type="CDD" id="cd05233">
    <property type="entry name" value="SDR_c"/>
    <property type="match status" value="1"/>
</dbReference>
<evidence type="ECO:0000256" key="1">
    <source>
        <dbReference type="ARBA" id="ARBA00006484"/>
    </source>
</evidence>
<evidence type="ECO:0000256" key="3">
    <source>
        <dbReference type="SAM" id="MobiDB-lite"/>
    </source>
</evidence>
<dbReference type="OrthoDB" id="3987893at2"/>
<accession>A0A1Z1W3K5</accession>
<comment type="similarity">
    <text evidence="1">Belongs to the short-chain dehydrogenases/reductases (SDR) family.</text>
</comment>
<dbReference type="PANTHER" id="PTHR43639:SF1">
    <property type="entry name" value="SHORT-CHAIN DEHYDROGENASE_REDUCTASE FAMILY PROTEIN"/>
    <property type="match status" value="1"/>
</dbReference>
<dbReference type="FunFam" id="3.40.50.720:FF:000084">
    <property type="entry name" value="Short-chain dehydrogenase reductase"/>
    <property type="match status" value="1"/>
</dbReference>
<dbReference type="Proteomes" id="UP000195880">
    <property type="component" value="Chromosome"/>
</dbReference>